<dbReference type="OrthoDB" id="4225869at2759"/>
<evidence type="ECO:0000313" key="3">
    <source>
        <dbReference type="Proteomes" id="UP000053958"/>
    </source>
</evidence>
<dbReference type="Proteomes" id="UP000053958">
    <property type="component" value="Unassembled WGS sequence"/>
</dbReference>
<dbReference type="RefSeq" id="XP_013329971.1">
    <property type="nucleotide sequence ID" value="XM_013474517.1"/>
</dbReference>
<feature type="compositionally biased region" description="Basic and acidic residues" evidence="1">
    <location>
        <begin position="338"/>
        <end position="347"/>
    </location>
</feature>
<dbReference type="PANTHER" id="PTHR33266">
    <property type="entry name" value="CHROMOSOME 15, WHOLE GENOME SHOTGUN SEQUENCE"/>
    <property type="match status" value="1"/>
</dbReference>
<dbReference type="AlphaFoldDB" id="A0A0F4YYN9"/>
<dbReference type="GeneID" id="25314964"/>
<sequence length="356" mass="40495">MDIFVDDQNDGYHPNQLMRDGSIRNRALQHLFSYGRPYWGAILRTGNLAMVQRMARTKIYGKENKGFERLNDVEAIALIPHRINFHVALYDLAETLSSSYLRYITGISEDHTLLSTTQPSEPILAFISAQDMLEDPGRRLRAVEALYDNVSKGFIHLGDIGEAIAALILMFTFDRVHGLRYPTPVKFSKFIETLLPHSAVLEIESRMGDSENMQALGDHGFVFFNHFVRLSERPTEKTIRMAYGRGAAIFAPPRFKGCDIIIPIHVQGQDKMSYFIVQVKNRSDDTLSKSLRNEARESLKSAADILPRPPSHMAMLMSLRSKDGQRDIGVVYPEPDSEEKTEVERRQLRSPVQLDQ</sequence>
<feature type="region of interest" description="Disordered" evidence="1">
    <location>
        <begin position="326"/>
        <end position="356"/>
    </location>
</feature>
<evidence type="ECO:0000313" key="2">
    <source>
        <dbReference type="EMBL" id="KKA23359.1"/>
    </source>
</evidence>
<comment type="caution">
    <text evidence="2">The sequence shown here is derived from an EMBL/GenBank/DDBJ whole genome shotgun (WGS) entry which is preliminary data.</text>
</comment>
<dbReference type="PANTHER" id="PTHR33266:SF1">
    <property type="entry name" value="F-BOX DOMAIN-CONTAINING PROTEIN"/>
    <property type="match status" value="1"/>
</dbReference>
<evidence type="ECO:0000256" key="1">
    <source>
        <dbReference type="SAM" id="MobiDB-lite"/>
    </source>
</evidence>
<proteinExistence type="predicted"/>
<name>A0A0F4YYN9_RASE3</name>
<reference evidence="2 3" key="1">
    <citation type="submission" date="2015-04" db="EMBL/GenBank/DDBJ databases">
        <authorList>
            <person name="Heijne W.H."/>
            <person name="Fedorova N.D."/>
            <person name="Nierman W.C."/>
            <person name="Vollebregt A.W."/>
            <person name="Zhao Z."/>
            <person name="Wu L."/>
            <person name="Kumar M."/>
            <person name="Stam H."/>
            <person name="van den Berg M.A."/>
            <person name="Pel H.J."/>
        </authorList>
    </citation>
    <scope>NUCLEOTIDE SEQUENCE [LARGE SCALE GENOMIC DNA]</scope>
    <source>
        <strain evidence="2 3">CBS 393.64</strain>
    </source>
</reference>
<gene>
    <name evidence="2" type="ORF">T310_2613</name>
</gene>
<accession>A0A0F4YYN9</accession>
<organism evidence="2 3">
    <name type="scientific">Rasamsonia emersonii (strain ATCC 16479 / CBS 393.64 / IMI 116815)</name>
    <dbReference type="NCBI Taxonomy" id="1408163"/>
    <lineage>
        <taxon>Eukaryota</taxon>
        <taxon>Fungi</taxon>
        <taxon>Dikarya</taxon>
        <taxon>Ascomycota</taxon>
        <taxon>Pezizomycotina</taxon>
        <taxon>Eurotiomycetes</taxon>
        <taxon>Eurotiomycetidae</taxon>
        <taxon>Eurotiales</taxon>
        <taxon>Trichocomaceae</taxon>
        <taxon>Rasamsonia</taxon>
    </lineage>
</organism>
<dbReference type="EMBL" id="LASV01000103">
    <property type="protein sequence ID" value="KKA23359.1"/>
    <property type="molecule type" value="Genomic_DNA"/>
</dbReference>
<protein>
    <submittedName>
        <fullName evidence="2">Uncharacterized protein</fullName>
    </submittedName>
</protein>
<dbReference type="STRING" id="1408163.A0A0F4YYN9"/>
<keyword evidence="3" id="KW-1185">Reference proteome</keyword>